<gene>
    <name evidence="1" type="ORF">AB0756_39360</name>
</gene>
<evidence type="ECO:0008006" key="3">
    <source>
        <dbReference type="Google" id="ProtNLM"/>
    </source>
</evidence>
<dbReference type="Proteomes" id="UP001629223">
    <property type="component" value="Unassembled WGS sequence"/>
</dbReference>
<sequence length="41" mass="4528">MTIKITHLSKANEGVKVFALAPNNKPRSYLHKIGIRISPAI</sequence>
<protein>
    <recommendedName>
        <fullName evidence="3">Transposase</fullName>
    </recommendedName>
</protein>
<proteinExistence type="predicted"/>
<dbReference type="RefSeq" id="WP_408037998.1">
    <property type="nucleotide sequence ID" value="NZ_JBFPMW010000024.1"/>
</dbReference>
<evidence type="ECO:0000313" key="1">
    <source>
        <dbReference type="EMBL" id="MFL9823102.1"/>
    </source>
</evidence>
<accession>A0ABW8XP04</accession>
<keyword evidence="2" id="KW-1185">Reference proteome</keyword>
<evidence type="ECO:0000313" key="2">
    <source>
        <dbReference type="Proteomes" id="UP001629223"/>
    </source>
</evidence>
<organism evidence="1 2">
    <name type="scientific">Tolypothrix campylonemoides VB511288_2</name>
    <dbReference type="NCBI Taxonomy" id="3232311"/>
    <lineage>
        <taxon>Bacteria</taxon>
        <taxon>Bacillati</taxon>
        <taxon>Cyanobacteriota</taxon>
        <taxon>Cyanophyceae</taxon>
        <taxon>Nostocales</taxon>
        <taxon>Tolypothrichaceae</taxon>
        <taxon>Tolypothrix</taxon>
    </lineage>
</organism>
<reference evidence="1 2" key="1">
    <citation type="submission" date="2024-07" db="EMBL/GenBank/DDBJ databases">
        <authorList>
            <person name="Tripathy S."/>
        </authorList>
    </citation>
    <scope>NUCLEOTIDE SEQUENCE [LARGE SCALE GENOMIC DNA]</scope>
    <source>
        <strain evidence="1 2">VB511288_2</strain>
    </source>
</reference>
<name>A0ABW8XP04_9CYAN</name>
<comment type="caution">
    <text evidence="1">The sequence shown here is derived from an EMBL/GenBank/DDBJ whole genome shotgun (WGS) entry which is preliminary data.</text>
</comment>
<dbReference type="EMBL" id="JBFPMW010000024">
    <property type="protein sequence ID" value="MFL9823102.1"/>
    <property type="molecule type" value="Genomic_DNA"/>
</dbReference>